<comment type="caution">
    <text evidence="2">The sequence shown here is derived from an EMBL/GenBank/DDBJ whole genome shotgun (WGS) entry which is preliminary data.</text>
</comment>
<dbReference type="EMBL" id="JAACJS010000002">
    <property type="protein sequence ID" value="NCI48304.1"/>
    <property type="molecule type" value="Genomic_DNA"/>
</dbReference>
<proteinExistence type="predicted"/>
<dbReference type="Proteomes" id="UP000753802">
    <property type="component" value="Unassembled WGS sequence"/>
</dbReference>
<dbReference type="SUPFAM" id="SSF55797">
    <property type="entry name" value="PR-1-like"/>
    <property type="match status" value="1"/>
</dbReference>
<name>A0ABW9ZPX6_9BACT</name>
<keyword evidence="3" id="KW-1185">Reference proteome</keyword>
<gene>
    <name evidence="2" type="ORF">GWC95_00120</name>
</gene>
<dbReference type="InterPro" id="IPR014044">
    <property type="entry name" value="CAP_dom"/>
</dbReference>
<dbReference type="CDD" id="cd05379">
    <property type="entry name" value="CAP_bacterial"/>
    <property type="match status" value="1"/>
</dbReference>
<reference evidence="2 3" key="1">
    <citation type="submission" date="2020-01" db="EMBL/GenBank/DDBJ databases">
        <title>Genome analysis.</title>
        <authorList>
            <person name="Wu S."/>
            <person name="Wang G."/>
        </authorList>
    </citation>
    <scope>NUCLEOTIDE SEQUENCE [LARGE SCALE GENOMIC DNA]</scope>
    <source>
        <strain evidence="2 3">SYL130</strain>
    </source>
</reference>
<evidence type="ECO:0000259" key="1">
    <source>
        <dbReference type="Pfam" id="PF00188"/>
    </source>
</evidence>
<evidence type="ECO:0000313" key="3">
    <source>
        <dbReference type="Proteomes" id="UP000753802"/>
    </source>
</evidence>
<dbReference type="PANTHER" id="PTHR31157:SF1">
    <property type="entry name" value="SCP DOMAIN-CONTAINING PROTEIN"/>
    <property type="match status" value="1"/>
</dbReference>
<organism evidence="2 3">
    <name type="scientific">Sediminibacterium roseum</name>
    <dbReference type="NCBI Taxonomy" id="1978412"/>
    <lineage>
        <taxon>Bacteria</taxon>
        <taxon>Pseudomonadati</taxon>
        <taxon>Bacteroidota</taxon>
        <taxon>Chitinophagia</taxon>
        <taxon>Chitinophagales</taxon>
        <taxon>Chitinophagaceae</taxon>
        <taxon>Sediminibacterium</taxon>
    </lineage>
</organism>
<dbReference type="Pfam" id="PF00188">
    <property type="entry name" value="CAP"/>
    <property type="match status" value="1"/>
</dbReference>
<sequence length="212" mass="23418">MLPVFGSAQVAFIELESKTVPEPNVKDTAVENWNRAQPGYGRLSKEGREMLYWTNYARRNPVEFWNNAIQPILEAFPTLNRNEAVTLKAALMMVGPLPMFVLNKVLVATAQSHADDIGKKKAPLGHNSTNGANFGSRMTAAGIKYCANENISLCSQSVLLSMVLLYLDIGVADLGHRKTLLNPVLHEMGVGSAQYGKEENQYFIVQDFACKQ</sequence>
<dbReference type="Gene3D" id="3.40.33.10">
    <property type="entry name" value="CAP"/>
    <property type="match status" value="1"/>
</dbReference>
<protein>
    <recommendedName>
        <fullName evidence="1">SCP domain-containing protein</fullName>
    </recommendedName>
</protein>
<feature type="domain" description="SCP" evidence="1">
    <location>
        <begin position="97"/>
        <end position="208"/>
    </location>
</feature>
<dbReference type="InterPro" id="IPR035940">
    <property type="entry name" value="CAP_sf"/>
</dbReference>
<dbReference type="PANTHER" id="PTHR31157">
    <property type="entry name" value="SCP DOMAIN-CONTAINING PROTEIN"/>
    <property type="match status" value="1"/>
</dbReference>
<accession>A0ABW9ZPX6</accession>
<evidence type="ECO:0000313" key="2">
    <source>
        <dbReference type="EMBL" id="NCI48304.1"/>
    </source>
</evidence>